<dbReference type="AlphaFoldDB" id="B6BJ71"/>
<proteinExistence type="predicted"/>
<protein>
    <submittedName>
        <fullName evidence="1">Uncharacterized protein</fullName>
    </submittedName>
</protein>
<accession>H1FX89</accession>
<comment type="caution">
    <text evidence="1">The sequence shown here is derived from an EMBL/GenBank/DDBJ whole genome shotgun (WGS) entry which is preliminary data.</text>
</comment>
<dbReference type="EMBL" id="AFRZ01000001">
    <property type="protein sequence ID" value="EHP30585.1"/>
    <property type="molecule type" value="Genomic_DNA"/>
</dbReference>
<gene>
    <name evidence="1" type="ORF">SMGD1_2062</name>
</gene>
<dbReference type="HOGENOM" id="CLU_2119875_0_0_7"/>
<organism evidence="1 2">
    <name type="scientific">Sulfurimonas gotlandica (strain DSM 19862 / JCM 16533 / GD1)</name>
    <dbReference type="NCBI Taxonomy" id="929558"/>
    <lineage>
        <taxon>Bacteria</taxon>
        <taxon>Pseudomonadati</taxon>
        <taxon>Campylobacterota</taxon>
        <taxon>Epsilonproteobacteria</taxon>
        <taxon>Campylobacterales</taxon>
        <taxon>Sulfurimonadaceae</taxon>
        <taxon>Sulfurimonas</taxon>
    </lineage>
</organism>
<evidence type="ECO:0000313" key="2">
    <source>
        <dbReference type="Proteomes" id="UP000006431"/>
    </source>
</evidence>
<dbReference type="PATRIC" id="fig|929558.5.peg.2053"/>
<dbReference type="RefSeq" id="WP_008335675.1">
    <property type="nucleotide sequence ID" value="NZ_AFRZ01000001.1"/>
</dbReference>
<dbReference type="Proteomes" id="UP000006431">
    <property type="component" value="Unassembled WGS sequence"/>
</dbReference>
<reference evidence="1 2" key="1">
    <citation type="journal article" date="2012" name="Proc. Natl. Acad. Sci. U.S.A.">
        <title>Genome and physiology of a model Epsilonproteobacterium responsible for sulfide detoxification in marine oxygen depletion zones.</title>
        <authorList>
            <person name="Grote J."/>
            <person name="Schott T."/>
            <person name="Bruckner C.G."/>
            <person name="Glockner F.O."/>
            <person name="Jost G."/>
            <person name="Teeling H."/>
            <person name="Labrenz M."/>
            <person name="Jurgens K."/>
        </authorList>
    </citation>
    <scope>NUCLEOTIDE SEQUENCE [LARGE SCALE GENOMIC DNA]</scope>
    <source>
        <strain evidence="1 2">GD1</strain>
    </source>
</reference>
<name>B6BJ71_SULGG</name>
<sequence length="114" mass="13248">MIPIHSIEDIELVDDKILREGLRTEFKRLPSDFIFNSYGYFIIIESIEELQRPIPLEHSCLSYTPEPLSNYVEMIEEFDGYCQVVCVLEADFGVSLFVSDKVADNTQLETFFEI</sequence>
<accession>B6BJ71</accession>
<dbReference type="STRING" id="929558.SMGD1_2062"/>
<keyword evidence="2" id="KW-1185">Reference proteome</keyword>
<evidence type="ECO:0000313" key="1">
    <source>
        <dbReference type="EMBL" id="EHP30585.1"/>
    </source>
</evidence>